<accession>V3ZS98</accession>
<organism evidence="1 2">
    <name type="scientific">Lottia gigantea</name>
    <name type="common">Giant owl limpet</name>
    <dbReference type="NCBI Taxonomy" id="225164"/>
    <lineage>
        <taxon>Eukaryota</taxon>
        <taxon>Metazoa</taxon>
        <taxon>Spiralia</taxon>
        <taxon>Lophotrochozoa</taxon>
        <taxon>Mollusca</taxon>
        <taxon>Gastropoda</taxon>
        <taxon>Patellogastropoda</taxon>
        <taxon>Lottioidea</taxon>
        <taxon>Lottiidae</taxon>
        <taxon>Lottia</taxon>
    </lineage>
</organism>
<gene>
    <name evidence="1" type="ORF">LOTGIDRAFT_229418</name>
</gene>
<proteinExistence type="predicted"/>
<dbReference type="AlphaFoldDB" id="V3ZS98"/>
<sequence>MTSLSVQWRRMGNEHFKNIPKELSPILVKERLIKANNCYYKADSYAGNPEEKASAKKNLAVTAGRIAEIFRRLKEKNSQIKFYYKECLSQFKEAMTIGSDNTEDWLIDIETKSLNVWLNLQEFLLDENMEDRIKSYETFIPFIIGSEIKSSAYKDLARCIFHLAISKLVDKDYKASLSLLKGAYSPLTEASTNTIRSKIAEEEIENLREDIFVQTCIAESMQALNIADAMLDSTIYNEEDVNFDKIWVIIDDYRNVINLTRGRDIEMEAIANSRIGNIYYPKDGH</sequence>
<dbReference type="GeneID" id="20247996"/>
<dbReference type="Proteomes" id="UP000030746">
    <property type="component" value="Unassembled WGS sequence"/>
</dbReference>
<evidence type="ECO:0000313" key="1">
    <source>
        <dbReference type="EMBL" id="ESO85395.1"/>
    </source>
</evidence>
<dbReference type="OrthoDB" id="3135773at2759"/>
<reference evidence="1 2" key="1">
    <citation type="journal article" date="2013" name="Nature">
        <title>Insights into bilaterian evolution from three spiralian genomes.</title>
        <authorList>
            <person name="Simakov O."/>
            <person name="Marletaz F."/>
            <person name="Cho S.J."/>
            <person name="Edsinger-Gonzales E."/>
            <person name="Havlak P."/>
            <person name="Hellsten U."/>
            <person name="Kuo D.H."/>
            <person name="Larsson T."/>
            <person name="Lv J."/>
            <person name="Arendt D."/>
            <person name="Savage R."/>
            <person name="Osoegawa K."/>
            <person name="de Jong P."/>
            <person name="Grimwood J."/>
            <person name="Chapman J.A."/>
            <person name="Shapiro H."/>
            <person name="Aerts A."/>
            <person name="Otillar R.P."/>
            <person name="Terry A.Y."/>
            <person name="Boore J.L."/>
            <person name="Grigoriev I.V."/>
            <person name="Lindberg D.R."/>
            <person name="Seaver E.C."/>
            <person name="Weisblat D.A."/>
            <person name="Putnam N.H."/>
            <person name="Rokhsar D.S."/>
        </authorList>
    </citation>
    <scope>NUCLEOTIDE SEQUENCE [LARGE SCALE GENOMIC DNA]</scope>
</reference>
<dbReference type="CTD" id="20247996"/>
<dbReference type="KEGG" id="lgi:LOTGIDRAFT_229418"/>
<name>V3ZS98_LOTGI</name>
<dbReference type="RefSeq" id="XP_009063642.1">
    <property type="nucleotide sequence ID" value="XM_009065394.1"/>
</dbReference>
<dbReference type="HOGENOM" id="CLU_977575_0_0_1"/>
<keyword evidence="2" id="KW-1185">Reference proteome</keyword>
<dbReference type="EMBL" id="KB203274">
    <property type="protein sequence ID" value="ESO85395.1"/>
    <property type="molecule type" value="Genomic_DNA"/>
</dbReference>
<protein>
    <submittedName>
        <fullName evidence="1">Uncharacterized protein</fullName>
    </submittedName>
</protein>
<evidence type="ECO:0000313" key="2">
    <source>
        <dbReference type="Proteomes" id="UP000030746"/>
    </source>
</evidence>